<dbReference type="Proteomes" id="UP000548867">
    <property type="component" value="Unassembled WGS sequence"/>
</dbReference>
<dbReference type="GO" id="GO:0009055">
    <property type="term" value="F:electron transfer activity"/>
    <property type="evidence" value="ECO:0007669"/>
    <property type="project" value="InterPro"/>
</dbReference>
<dbReference type="InterPro" id="IPR036909">
    <property type="entry name" value="Cyt_c-like_dom_sf"/>
</dbReference>
<dbReference type="SUPFAM" id="SSF46626">
    <property type="entry name" value="Cytochrome c"/>
    <property type="match status" value="1"/>
</dbReference>
<dbReference type="GO" id="GO:0020037">
    <property type="term" value="F:heme binding"/>
    <property type="evidence" value="ECO:0007669"/>
    <property type="project" value="InterPro"/>
</dbReference>
<keyword evidence="3 4" id="KW-0408">Iron</keyword>
<dbReference type="Pfam" id="PF13442">
    <property type="entry name" value="Cytochrome_CBB3"/>
    <property type="match status" value="1"/>
</dbReference>
<dbReference type="AlphaFoldDB" id="A0A7W6CDF7"/>
<protein>
    <submittedName>
        <fullName evidence="8">Mono/diheme cytochrome c family protein</fullName>
    </submittedName>
</protein>
<dbReference type="PROSITE" id="PS51007">
    <property type="entry name" value="CYTC"/>
    <property type="match status" value="1"/>
</dbReference>
<keyword evidence="2 4" id="KW-0479">Metal-binding</keyword>
<evidence type="ECO:0000256" key="5">
    <source>
        <dbReference type="SAM" id="MobiDB-lite"/>
    </source>
</evidence>
<keyword evidence="6" id="KW-0732">Signal</keyword>
<accession>A0A7W6CDF7</accession>
<sequence length="164" mass="17527">MAQRRAKWAVRGVMLGALMIGLAAQAQEGGAPEKNPIKVETRPYDTAKLAADEAIPANVYRGRTIWLQRCAYCHDGVGQPSYHTVGPFLAPEITSGLGDAGLRQFLTMGTENMPSFQYTLSPAQMDDVIAYVKTIPANAQPTEDQLAGRLPGAKPVQGAQGSVD</sequence>
<evidence type="ECO:0000256" key="1">
    <source>
        <dbReference type="ARBA" id="ARBA00022617"/>
    </source>
</evidence>
<dbReference type="GO" id="GO:0046872">
    <property type="term" value="F:metal ion binding"/>
    <property type="evidence" value="ECO:0007669"/>
    <property type="project" value="UniProtKB-KW"/>
</dbReference>
<feature type="signal peptide" evidence="6">
    <location>
        <begin position="1"/>
        <end position="26"/>
    </location>
</feature>
<evidence type="ECO:0000256" key="3">
    <source>
        <dbReference type="ARBA" id="ARBA00023004"/>
    </source>
</evidence>
<dbReference type="Gene3D" id="1.10.760.10">
    <property type="entry name" value="Cytochrome c-like domain"/>
    <property type="match status" value="1"/>
</dbReference>
<feature type="domain" description="Cytochrome c" evidence="7">
    <location>
        <begin position="57"/>
        <end position="136"/>
    </location>
</feature>
<keyword evidence="1 4" id="KW-0349">Heme</keyword>
<keyword evidence="9" id="KW-1185">Reference proteome</keyword>
<dbReference type="RefSeq" id="WP_183622714.1">
    <property type="nucleotide sequence ID" value="NZ_JACIDX010000002.1"/>
</dbReference>
<dbReference type="InterPro" id="IPR009056">
    <property type="entry name" value="Cyt_c-like_dom"/>
</dbReference>
<proteinExistence type="predicted"/>
<feature type="region of interest" description="Disordered" evidence="5">
    <location>
        <begin position="143"/>
        <end position="164"/>
    </location>
</feature>
<comment type="caution">
    <text evidence="8">The sequence shown here is derived from an EMBL/GenBank/DDBJ whole genome shotgun (WGS) entry which is preliminary data.</text>
</comment>
<reference evidence="8 9" key="1">
    <citation type="submission" date="2020-08" db="EMBL/GenBank/DDBJ databases">
        <title>Genomic Encyclopedia of Type Strains, Phase IV (KMG-IV): sequencing the most valuable type-strain genomes for metagenomic binning, comparative biology and taxonomic classification.</title>
        <authorList>
            <person name="Goeker M."/>
        </authorList>
    </citation>
    <scope>NUCLEOTIDE SEQUENCE [LARGE SCALE GENOMIC DNA]</scope>
    <source>
        <strain evidence="8 9">DSM 27057</strain>
    </source>
</reference>
<evidence type="ECO:0000256" key="6">
    <source>
        <dbReference type="SAM" id="SignalP"/>
    </source>
</evidence>
<evidence type="ECO:0000259" key="7">
    <source>
        <dbReference type="PROSITE" id="PS51007"/>
    </source>
</evidence>
<organism evidence="8 9">
    <name type="scientific">Novosphingobium sediminicola</name>
    <dbReference type="NCBI Taxonomy" id="563162"/>
    <lineage>
        <taxon>Bacteria</taxon>
        <taxon>Pseudomonadati</taxon>
        <taxon>Pseudomonadota</taxon>
        <taxon>Alphaproteobacteria</taxon>
        <taxon>Sphingomonadales</taxon>
        <taxon>Sphingomonadaceae</taxon>
        <taxon>Novosphingobium</taxon>
    </lineage>
</organism>
<evidence type="ECO:0000256" key="4">
    <source>
        <dbReference type="PROSITE-ProRule" id="PRU00433"/>
    </source>
</evidence>
<name>A0A7W6CDF7_9SPHN</name>
<evidence type="ECO:0000256" key="2">
    <source>
        <dbReference type="ARBA" id="ARBA00022723"/>
    </source>
</evidence>
<feature type="chain" id="PRO_5030758574" evidence="6">
    <location>
        <begin position="27"/>
        <end position="164"/>
    </location>
</feature>
<gene>
    <name evidence="8" type="ORF">GGR38_000719</name>
</gene>
<dbReference type="EMBL" id="JACIDX010000002">
    <property type="protein sequence ID" value="MBB3953792.1"/>
    <property type="molecule type" value="Genomic_DNA"/>
</dbReference>
<evidence type="ECO:0000313" key="9">
    <source>
        <dbReference type="Proteomes" id="UP000548867"/>
    </source>
</evidence>
<evidence type="ECO:0000313" key="8">
    <source>
        <dbReference type="EMBL" id="MBB3953792.1"/>
    </source>
</evidence>